<evidence type="ECO:0000313" key="5">
    <source>
        <dbReference type="Proteomes" id="UP001597079"/>
    </source>
</evidence>
<evidence type="ECO:0000256" key="2">
    <source>
        <dbReference type="SAM" id="Phobius"/>
    </source>
</evidence>
<feature type="compositionally biased region" description="Low complexity" evidence="1">
    <location>
        <begin position="191"/>
        <end position="216"/>
    </location>
</feature>
<organism evidence="4 5">
    <name type="scientific">Alicyclobacillus fodiniaquatilis</name>
    <dbReference type="NCBI Taxonomy" id="1661150"/>
    <lineage>
        <taxon>Bacteria</taxon>
        <taxon>Bacillati</taxon>
        <taxon>Bacillota</taxon>
        <taxon>Bacilli</taxon>
        <taxon>Bacillales</taxon>
        <taxon>Alicyclobacillaceae</taxon>
        <taxon>Alicyclobacillus</taxon>
    </lineage>
</organism>
<feature type="region of interest" description="Disordered" evidence="1">
    <location>
        <begin position="78"/>
        <end position="147"/>
    </location>
</feature>
<dbReference type="PANTHER" id="PTHR34475:SF1">
    <property type="entry name" value="CYTOSKELETON PROTEIN RODZ"/>
    <property type="match status" value="1"/>
</dbReference>
<evidence type="ECO:0000313" key="4">
    <source>
        <dbReference type="EMBL" id="MFD1674640.1"/>
    </source>
</evidence>
<evidence type="ECO:0000256" key="1">
    <source>
        <dbReference type="SAM" id="MobiDB-lite"/>
    </source>
</evidence>
<dbReference type="InterPro" id="IPR025194">
    <property type="entry name" value="RodZ-like_C"/>
</dbReference>
<dbReference type="InterPro" id="IPR010982">
    <property type="entry name" value="Lambda_DNA-bd_dom_sf"/>
</dbReference>
<keyword evidence="5" id="KW-1185">Reference proteome</keyword>
<accession>A0ABW4JFC3</accession>
<evidence type="ECO:0000259" key="3">
    <source>
        <dbReference type="Pfam" id="PF13464"/>
    </source>
</evidence>
<feature type="compositionally biased region" description="Basic and acidic residues" evidence="1">
    <location>
        <begin position="78"/>
        <end position="87"/>
    </location>
</feature>
<feature type="region of interest" description="Disordered" evidence="1">
    <location>
        <begin position="181"/>
        <end position="236"/>
    </location>
</feature>
<proteinExistence type="predicted"/>
<dbReference type="Gene3D" id="1.10.260.40">
    <property type="entry name" value="lambda repressor-like DNA-binding domains"/>
    <property type="match status" value="1"/>
</dbReference>
<dbReference type="Pfam" id="PF13464">
    <property type="entry name" value="RodZ_C"/>
    <property type="match status" value="1"/>
</dbReference>
<keyword evidence="2" id="KW-0812">Transmembrane</keyword>
<dbReference type="RefSeq" id="WP_377942498.1">
    <property type="nucleotide sequence ID" value="NZ_JBHUCX010000020.1"/>
</dbReference>
<sequence length="334" mass="36376">MRELGRILRTKREAIGYDLDEIEEKTKIRKRYLIALEEGDWSSLPGRVYARGFVRSYADVLGLDGFDLLQKYVDGRDLDEPDKHEQAPVETPVRRQPAATPPPPKANVEEEARTSPQKPTAEIAERDKSSSAQPKKRTPQYRETKERMRVGGAVGQVLIIVAALVVVGGGYVVLHRHMDGGKPTQAATSGNQTGQNNTTAPANTTQNKPTNQTGNHTTKHTTTTKKPPKQPVTITAQPFTGGAHPYLVGNVQKLHVVVQVTSGQCWMAVTGDGGKVLNGNDIVNPGQSQTFDANQTIEFNLGHVQGVTITVNGKPLTLPDTNTPVTIQIQRQSS</sequence>
<reference evidence="5" key="1">
    <citation type="journal article" date="2019" name="Int. J. Syst. Evol. Microbiol.">
        <title>The Global Catalogue of Microorganisms (GCM) 10K type strain sequencing project: providing services to taxonomists for standard genome sequencing and annotation.</title>
        <authorList>
            <consortium name="The Broad Institute Genomics Platform"/>
            <consortium name="The Broad Institute Genome Sequencing Center for Infectious Disease"/>
            <person name="Wu L."/>
            <person name="Ma J."/>
        </authorList>
    </citation>
    <scope>NUCLEOTIDE SEQUENCE [LARGE SCALE GENOMIC DNA]</scope>
    <source>
        <strain evidence="5">CGMCC 1.12286</strain>
    </source>
</reference>
<keyword evidence="2" id="KW-1133">Transmembrane helix</keyword>
<feature type="transmembrane region" description="Helical" evidence="2">
    <location>
        <begin position="150"/>
        <end position="174"/>
    </location>
</feature>
<dbReference type="Pfam" id="PF13413">
    <property type="entry name" value="HTH_25"/>
    <property type="match status" value="1"/>
</dbReference>
<dbReference type="PANTHER" id="PTHR34475">
    <property type="match status" value="1"/>
</dbReference>
<dbReference type="Proteomes" id="UP001597079">
    <property type="component" value="Unassembled WGS sequence"/>
</dbReference>
<keyword evidence="2" id="KW-0472">Membrane</keyword>
<feature type="compositionally biased region" description="Basic residues" evidence="1">
    <location>
        <begin position="217"/>
        <end position="228"/>
    </location>
</feature>
<dbReference type="EMBL" id="JBHUCX010000020">
    <property type="protein sequence ID" value="MFD1674640.1"/>
    <property type="molecule type" value="Genomic_DNA"/>
</dbReference>
<dbReference type="InterPro" id="IPR050400">
    <property type="entry name" value="Bact_Cytoskel_RodZ"/>
</dbReference>
<comment type="caution">
    <text evidence="4">The sequence shown here is derived from an EMBL/GenBank/DDBJ whole genome shotgun (WGS) entry which is preliminary data.</text>
</comment>
<protein>
    <submittedName>
        <fullName evidence="4">Helix-turn-helix domain-containing protein</fullName>
    </submittedName>
</protein>
<gene>
    <name evidence="4" type="ORF">ACFSB2_08000</name>
</gene>
<name>A0ABW4JFC3_9BACL</name>
<feature type="domain" description="Cytoskeleton protein RodZ-like C-terminal" evidence="3">
    <location>
        <begin position="261"/>
        <end position="321"/>
    </location>
</feature>